<accession>A0A8H7QU38</accession>
<gene>
    <name evidence="1" type="ORF">INT47_003023</name>
</gene>
<sequence length="410" mass="46349">MDLVSMQGKLHHSYLDYPNEISSKEAIELSEFMESLDILWNHDKKIYYPFDMEADGNDKYWIRQIDVKDRFKRDKVIHDIATDLGIGEKFPLVQANTVTEKIKDDIKKKIAFPPEYLKMKHPPRPHVPQCDVTKLLDHKTTILSYSLSQFRSTSIKLDGLFNDGGRINIRTTTSAEDVEQGNYNNNIKLNLTLFAQSDDLFKHVSLAQIENHDSTSKTVHINSHHYLGSCLVYNLDIIFPSTLASYKDFNLIANHATKISGDLNSIVFKKFRVGVGRGAIDLKDVKSEEIMVGTLNGIVLGSYQPTQKLGIAAVEGATMVEILPRSKNLKSTVVTLNGPVKAIISDGLSKSSRFITHCWFCQPSVESKNPEQVHVTSSRRKMIKIGYFNQTSNAHINVHSRHGESKLIYN</sequence>
<keyword evidence="2" id="KW-1185">Reference proteome</keyword>
<dbReference type="Proteomes" id="UP000603453">
    <property type="component" value="Unassembled WGS sequence"/>
</dbReference>
<organism evidence="1 2">
    <name type="scientific">Mucor saturninus</name>
    <dbReference type="NCBI Taxonomy" id="64648"/>
    <lineage>
        <taxon>Eukaryota</taxon>
        <taxon>Fungi</taxon>
        <taxon>Fungi incertae sedis</taxon>
        <taxon>Mucoromycota</taxon>
        <taxon>Mucoromycotina</taxon>
        <taxon>Mucoromycetes</taxon>
        <taxon>Mucorales</taxon>
        <taxon>Mucorineae</taxon>
        <taxon>Mucoraceae</taxon>
        <taxon>Mucor</taxon>
    </lineage>
</organism>
<dbReference type="AlphaFoldDB" id="A0A8H7QU38"/>
<name>A0A8H7QU38_9FUNG</name>
<evidence type="ECO:0000313" key="2">
    <source>
        <dbReference type="Proteomes" id="UP000603453"/>
    </source>
</evidence>
<protein>
    <submittedName>
        <fullName evidence="1">Uncharacterized protein</fullName>
    </submittedName>
</protein>
<dbReference type="OrthoDB" id="2224620at2759"/>
<reference evidence="1" key="1">
    <citation type="submission" date="2020-12" db="EMBL/GenBank/DDBJ databases">
        <title>Metabolic potential, ecology and presence of endohyphal bacteria is reflected in genomic diversity of Mucoromycotina.</title>
        <authorList>
            <person name="Muszewska A."/>
            <person name="Okrasinska A."/>
            <person name="Steczkiewicz K."/>
            <person name="Drgas O."/>
            <person name="Orlowska M."/>
            <person name="Perlinska-Lenart U."/>
            <person name="Aleksandrzak-Piekarczyk T."/>
            <person name="Szatraj K."/>
            <person name="Zielenkiewicz U."/>
            <person name="Pilsyk S."/>
            <person name="Malc E."/>
            <person name="Mieczkowski P."/>
            <person name="Kruszewska J.S."/>
            <person name="Biernat P."/>
            <person name="Pawlowska J."/>
        </authorList>
    </citation>
    <scope>NUCLEOTIDE SEQUENCE</scope>
    <source>
        <strain evidence="1">WA0000017839</strain>
    </source>
</reference>
<dbReference type="EMBL" id="JAEPRD010000113">
    <property type="protein sequence ID" value="KAG2198310.1"/>
    <property type="molecule type" value="Genomic_DNA"/>
</dbReference>
<evidence type="ECO:0000313" key="1">
    <source>
        <dbReference type="EMBL" id="KAG2198310.1"/>
    </source>
</evidence>
<proteinExistence type="predicted"/>
<comment type="caution">
    <text evidence="1">The sequence shown here is derived from an EMBL/GenBank/DDBJ whole genome shotgun (WGS) entry which is preliminary data.</text>
</comment>